<evidence type="ECO:0000313" key="2">
    <source>
        <dbReference type="Proteomes" id="UP000622552"/>
    </source>
</evidence>
<dbReference type="Proteomes" id="UP000622552">
    <property type="component" value="Unassembled WGS sequence"/>
</dbReference>
<dbReference type="Pfam" id="PF19953">
    <property type="entry name" value="EACC1"/>
    <property type="match status" value="1"/>
</dbReference>
<evidence type="ECO:0000313" key="1">
    <source>
        <dbReference type="EMBL" id="MBG6136610.1"/>
    </source>
</evidence>
<sequence>MNSRGVFHLLVSLAPDPELDPELGEHLTRRLRAELADLDVESVTPTRGEDAPAGAKGADPVTLGALVVALSASGGVFPTVLDTLRDWLGRQAGRHRISVTIDGDTLELDRATTAQQQALVEAYVRRHGQ</sequence>
<keyword evidence="2" id="KW-1185">Reference proteome</keyword>
<accession>A0A8J7GFU4</accession>
<organism evidence="1 2">
    <name type="scientific">Longispora fulva</name>
    <dbReference type="NCBI Taxonomy" id="619741"/>
    <lineage>
        <taxon>Bacteria</taxon>
        <taxon>Bacillati</taxon>
        <taxon>Actinomycetota</taxon>
        <taxon>Actinomycetes</taxon>
        <taxon>Micromonosporales</taxon>
        <taxon>Micromonosporaceae</taxon>
        <taxon>Longispora</taxon>
    </lineage>
</organism>
<reference evidence="1" key="1">
    <citation type="submission" date="2020-11" db="EMBL/GenBank/DDBJ databases">
        <title>Sequencing the genomes of 1000 actinobacteria strains.</title>
        <authorList>
            <person name="Klenk H.-P."/>
        </authorList>
    </citation>
    <scope>NUCLEOTIDE SEQUENCE</scope>
    <source>
        <strain evidence="1">DSM 45356</strain>
    </source>
</reference>
<dbReference type="EMBL" id="JADOUF010000001">
    <property type="protein sequence ID" value="MBG6136610.1"/>
    <property type="molecule type" value="Genomic_DNA"/>
</dbReference>
<protein>
    <submittedName>
        <fullName evidence="1">Uncharacterized protein</fullName>
    </submittedName>
</protein>
<proteinExistence type="predicted"/>
<dbReference type="AlphaFoldDB" id="A0A8J7GFU4"/>
<dbReference type="RefSeq" id="WP_197003563.1">
    <property type="nucleotide sequence ID" value="NZ_BONS01000016.1"/>
</dbReference>
<comment type="caution">
    <text evidence="1">The sequence shown here is derived from an EMBL/GenBank/DDBJ whole genome shotgun (WGS) entry which is preliminary data.</text>
</comment>
<gene>
    <name evidence="1" type="ORF">IW245_002804</name>
</gene>
<name>A0A8J7GFU4_9ACTN</name>
<dbReference type="InterPro" id="IPR045428">
    <property type="entry name" value="EACC1"/>
</dbReference>